<comment type="caution">
    <text evidence="1">The sequence shown here is derived from an EMBL/GenBank/DDBJ whole genome shotgun (WGS) entry which is preliminary data.</text>
</comment>
<gene>
    <name evidence="1" type="ORF">AABB24_035709</name>
</gene>
<sequence length="125" mass="14846">MQWCRSTSGHLGCCTISNLETTSLLSSHSCRLTHVTYKNLKDFTVIQLNQRPRILCTSHFIFLFLEFNCERTIHPFSYTQKHTFFILILIQLFPFENSITCVQRKLIMNYKVCFPWKQSFLIFPI</sequence>
<accession>A0ABD2RBC4</accession>
<protein>
    <submittedName>
        <fullName evidence="1">Uncharacterized protein</fullName>
    </submittedName>
</protein>
<dbReference type="EMBL" id="JBJKTR010000021">
    <property type="protein sequence ID" value="KAL3328206.1"/>
    <property type="molecule type" value="Genomic_DNA"/>
</dbReference>
<evidence type="ECO:0000313" key="1">
    <source>
        <dbReference type="EMBL" id="KAL3328206.1"/>
    </source>
</evidence>
<proteinExistence type="predicted"/>
<evidence type="ECO:0000313" key="2">
    <source>
        <dbReference type="Proteomes" id="UP001627284"/>
    </source>
</evidence>
<organism evidence="1 2">
    <name type="scientific">Solanum stoloniferum</name>
    <dbReference type="NCBI Taxonomy" id="62892"/>
    <lineage>
        <taxon>Eukaryota</taxon>
        <taxon>Viridiplantae</taxon>
        <taxon>Streptophyta</taxon>
        <taxon>Embryophyta</taxon>
        <taxon>Tracheophyta</taxon>
        <taxon>Spermatophyta</taxon>
        <taxon>Magnoliopsida</taxon>
        <taxon>eudicotyledons</taxon>
        <taxon>Gunneridae</taxon>
        <taxon>Pentapetalae</taxon>
        <taxon>asterids</taxon>
        <taxon>lamiids</taxon>
        <taxon>Solanales</taxon>
        <taxon>Solanaceae</taxon>
        <taxon>Solanoideae</taxon>
        <taxon>Solaneae</taxon>
        <taxon>Solanum</taxon>
    </lineage>
</organism>
<dbReference type="EMBL" id="JBJKTR010000021">
    <property type="protein sequence ID" value="KAL3328207.1"/>
    <property type="molecule type" value="Genomic_DNA"/>
</dbReference>
<name>A0ABD2RBC4_9SOLN</name>
<reference evidence="1 2" key="1">
    <citation type="submission" date="2024-05" db="EMBL/GenBank/DDBJ databases">
        <title>De novo assembly of an allotetraploid wild potato.</title>
        <authorList>
            <person name="Hosaka A.J."/>
        </authorList>
    </citation>
    <scope>NUCLEOTIDE SEQUENCE [LARGE SCALE GENOMIC DNA]</scope>
    <source>
        <tissue evidence="1">Young leaves</tissue>
    </source>
</reference>
<keyword evidence="2" id="KW-1185">Reference proteome</keyword>
<dbReference type="AlphaFoldDB" id="A0ABD2RBC4"/>
<dbReference type="Proteomes" id="UP001627284">
    <property type="component" value="Unassembled WGS sequence"/>
</dbReference>